<dbReference type="InterPro" id="IPR009057">
    <property type="entry name" value="Homeodomain-like_sf"/>
</dbReference>
<evidence type="ECO:0000313" key="7">
    <source>
        <dbReference type="EMBL" id="NDK92122.1"/>
    </source>
</evidence>
<evidence type="ECO:0000256" key="3">
    <source>
        <dbReference type="ARBA" id="ARBA00023163"/>
    </source>
</evidence>
<feature type="domain" description="HTH tetR-type" evidence="6">
    <location>
        <begin position="26"/>
        <end position="86"/>
    </location>
</feature>
<comment type="caution">
    <text evidence="7">The sequence shown here is derived from an EMBL/GenBank/DDBJ whole genome shotgun (WGS) entry which is preliminary data.</text>
</comment>
<evidence type="ECO:0000256" key="4">
    <source>
        <dbReference type="PROSITE-ProRule" id="PRU00335"/>
    </source>
</evidence>
<gene>
    <name evidence="7" type="ORF">GYA93_21510</name>
</gene>
<dbReference type="Proteomes" id="UP000466307">
    <property type="component" value="Unassembled WGS sequence"/>
</dbReference>
<dbReference type="InterPro" id="IPR036271">
    <property type="entry name" value="Tet_transcr_reg_TetR-rel_C_sf"/>
</dbReference>
<protein>
    <submittedName>
        <fullName evidence="7">TetR/AcrR family transcriptional regulator</fullName>
    </submittedName>
</protein>
<accession>A0A7K3LV44</accession>
<dbReference type="InterPro" id="IPR011075">
    <property type="entry name" value="TetR_C"/>
</dbReference>
<dbReference type="AlphaFoldDB" id="A0A7K3LV44"/>
<feature type="DNA-binding region" description="H-T-H motif" evidence="4">
    <location>
        <begin position="49"/>
        <end position="68"/>
    </location>
</feature>
<dbReference type="RefSeq" id="WP_059038280.1">
    <property type="nucleotide sequence ID" value="NZ_JAADZU010000100.1"/>
</dbReference>
<dbReference type="Pfam" id="PF16859">
    <property type="entry name" value="TetR_C_11"/>
    <property type="match status" value="1"/>
</dbReference>
<keyword evidence="3" id="KW-0804">Transcription</keyword>
<evidence type="ECO:0000259" key="6">
    <source>
        <dbReference type="PROSITE" id="PS50977"/>
    </source>
</evidence>
<dbReference type="Gene3D" id="1.10.357.10">
    <property type="entry name" value="Tetracycline Repressor, domain 2"/>
    <property type="match status" value="1"/>
</dbReference>
<keyword evidence="2 4" id="KW-0238">DNA-binding</keyword>
<dbReference type="Pfam" id="PF00440">
    <property type="entry name" value="TetR_N"/>
    <property type="match status" value="1"/>
</dbReference>
<evidence type="ECO:0000256" key="1">
    <source>
        <dbReference type="ARBA" id="ARBA00023015"/>
    </source>
</evidence>
<evidence type="ECO:0000256" key="2">
    <source>
        <dbReference type="ARBA" id="ARBA00023125"/>
    </source>
</evidence>
<dbReference type="SUPFAM" id="SSF48498">
    <property type="entry name" value="Tetracyclin repressor-like, C-terminal domain"/>
    <property type="match status" value="1"/>
</dbReference>
<dbReference type="GO" id="GO:0003677">
    <property type="term" value="F:DNA binding"/>
    <property type="evidence" value="ECO:0007669"/>
    <property type="project" value="UniProtKB-UniRule"/>
</dbReference>
<evidence type="ECO:0000313" key="8">
    <source>
        <dbReference type="Proteomes" id="UP000466307"/>
    </source>
</evidence>
<proteinExistence type="predicted"/>
<keyword evidence="1" id="KW-0805">Transcription regulation</keyword>
<feature type="region of interest" description="Disordered" evidence="5">
    <location>
        <begin position="1"/>
        <end position="27"/>
    </location>
</feature>
<reference evidence="7 8" key="1">
    <citation type="submission" date="2020-01" db="EMBL/GenBank/DDBJ databases">
        <title>Investigation of new actinobacteria for the biodesulphurisation of diesel fuel.</title>
        <authorList>
            <person name="Athi Narayanan S.M."/>
        </authorList>
    </citation>
    <scope>NUCLEOTIDE SEQUENCE [LARGE SCALE GENOMIC DNA]</scope>
    <source>
        <strain evidence="7 8">213E</strain>
    </source>
</reference>
<dbReference type="PROSITE" id="PS50977">
    <property type="entry name" value="HTH_TETR_2"/>
    <property type="match status" value="1"/>
</dbReference>
<sequence>MGASAAASDTEDSGPGGARRPGGRSARVQQAVYSAVGELVGRGHRDTMTIPQVAEIAGVNPTSIYRRWGSITALLEEVAVAVLTRGEDIPDTGTLRGDLDAWATIIGADITRPRRRAYLRALVNTRDEPVELCPCWEIRREQAETMVERARVRGEAAPTVTAILCHIIAPLYHHAVFGLPIDDEFAAGLAEDTMRMALDG</sequence>
<keyword evidence="8" id="KW-1185">Reference proteome</keyword>
<dbReference type="Gene3D" id="1.10.10.60">
    <property type="entry name" value="Homeodomain-like"/>
    <property type="match status" value="1"/>
</dbReference>
<organism evidence="7 8">
    <name type="scientific">Gordonia desulfuricans</name>
    <dbReference type="NCBI Taxonomy" id="89051"/>
    <lineage>
        <taxon>Bacteria</taxon>
        <taxon>Bacillati</taxon>
        <taxon>Actinomycetota</taxon>
        <taxon>Actinomycetes</taxon>
        <taxon>Mycobacteriales</taxon>
        <taxon>Gordoniaceae</taxon>
        <taxon>Gordonia</taxon>
    </lineage>
</organism>
<dbReference type="EMBL" id="JAADZU010000100">
    <property type="protein sequence ID" value="NDK92122.1"/>
    <property type="molecule type" value="Genomic_DNA"/>
</dbReference>
<evidence type="ECO:0000256" key="5">
    <source>
        <dbReference type="SAM" id="MobiDB-lite"/>
    </source>
</evidence>
<dbReference type="InterPro" id="IPR001647">
    <property type="entry name" value="HTH_TetR"/>
</dbReference>
<name>A0A7K3LV44_9ACTN</name>
<dbReference type="SUPFAM" id="SSF46689">
    <property type="entry name" value="Homeodomain-like"/>
    <property type="match status" value="1"/>
</dbReference>